<protein>
    <recommendedName>
        <fullName evidence="4">Lipoprotein</fullName>
    </recommendedName>
</protein>
<gene>
    <name evidence="2" type="ORF">IAG42_14385</name>
</gene>
<proteinExistence type="predicted"/>
<feature type="region of interest" description="Disordered" evidence="1">
    <location>
        <begin position="212"/>
        <end position="233"/>
    </location>
</feature>
<dbReference type="EMBL" id="CP061281">
    <property type="protein sequence ID" value="QNS04683.1"/>
    <property type="molecule type" value="Genomic_DNA"/>
</dbReference>
<dbReference type="KEGG" id="sxn:IAG42_14385"/>
<reference evidence="2 3" key="1">
    <citation type="submission" date="2020-09" db="EMBL/GenBank/DDBJ databases">
        <title>A novel species.</title>
        <authorList>
            <person name="Gao J."/>
        </authorList>
    </citation>
    <scope>NUCLEOTIDE SEQUENCE [LARGE SCALE GENOMIC DNA]</scope>
    <source>
        <strain evidence="2 3">CRXT-Y-14</strain>
    </source>
</reference>
<evidence type="ECO:0000313" key="2">
    <source>
        <dbReference type="EMBL" id="QNS04683.1"/>
    </source>
</evidence>
<accession>A0A7H1B7H8</accession>
<dbReference type="PROSITE" id="PS51257">
    <property type="entry name" value="PROKAR_LIPOPROTEIN"/>
    <property type="match status" value="1"/>
</dbReference>
<evidence type="ECO:0000256" key="1">
    <source>
        <dbReference type="SAM" id="MobiDB-lite"/>
    </source>
</evidence>
<dbReference type="InterPro" id="IPR029046">
    <property type="entry name" value="LolA/LolB/LppX"/>
</dbReference>
<evidence type="ECO:0000313" key="3">
    <source>
        <dbReference type="Proteomes" id="UP000516428"/>
    </source>
</evidence>
<sequence>MRHVRGTVALAAVGVLLAGCGAGHEGHDGRDRQGVPQALRAARAKVTAAGSARIEATTDTGDRLRTRSSGALRWSGGVEGTLTVRVTGGELAASTRALGGDPSQTRFLPDAYYTRMSERFARLQDGRHWIRHTYDERSDLGPADCLKTLAAAGDTHRVGRETVRGVRTTHYRGTAGKQRVDVWIDARDLLVRRTQQAGDFRSTVHYRDYGARARAERPPGHDTVDLTDVRAEG</sequence>
<dbReference type="Gene3D" id="2.50.20.20">
    <property type="match status" value="1"/>
</dbReference>
<evidence type="ECO:0008006" key="4">
    <source>
        <dbReference type="Google" id="ProtNLM"/>
    </source>
</evidence>
<name>A0A7H1B7H8_9ACTN</name>
<keyword evidence="3" id="KW-1185">Reference proteome</keyword>
<dbReference type="RefSeq" id="WP_188337393.1">
    <property type="nucleotide sequence ID" value="NZ_CP061281.1"/>
</dbReference>
<dbReference type="Proteomes" id="UP000516428">
    <property type="component" value="Chromosome"/>
</dbReference>
<dbReference type="AlphaFoldDB" id="A0A7H1B7H8"/>
<dbReference type="SUPFAM" id="SSF89392">
    <property type="entry name" value="Prokaryotic lipoproteins and lipoprotein localization factors"/>
    <property type="match status" value="1"/>
</dbReference>
<organism evidence="2 3">
    <name type="scientific">Streptomyces xanthii</name>
    <dbReference type="NCBI Taxonomy" id="2768069"/>
    <lineage>
        <taxon>Bacteria</taxon>
        <taxon>Bacillati</taxon>
        <taxon>Actinomycetota</taxon>
        <taxon>Actinomycetes</taxon>
        <taxon>Kitasatosporales</taxon>
        <taxon>Streptomycetaceae</taxon>
        <taxon>Streptomyces</taxon>
    </lineage>
</organism>